<feature type="compositionally biased region" description="Basic and acidic residues" evidence="1">
    <location>
        <begin position="121"/>
        <end position="135"/>
    </location>
</feature>
<feature type="region of interest" description="Disordered" evidence="1">
    <location>
        <begin position="1"/>
        <end position="68"/>
    </location>
</feature>
<evidence type="ECO:0000256" key="1">
    <source>
        <dbReference type="SAM" id="MobiDB-lite"/>
    </source>
</evidence>
<name>A0A5N6MIV8_9ASTR</name>
<accession>A0A5N6MIV8</accession>
<feature type="region of interest" description="Disordered" evidence="1">
    <location>
        <begin position="121"/>
        <end position="178"/>
    </location>
</feature>
<evidence type="ECO:0000313" key="2">
    <source>
        <dbReference type="EMBL" id="KAD3640241.1"/>
    </source>
</evidence>
<evidence type="ECO:0000313" key="3">
    <source>
        <dbReference type="Proteomes" id="UP000326396"/>
    </source>
</evidence>
<comment type="caution">
    <text evidence="2">The sequence shown here is derived from an EMBL/GenBank/DDBJ whole genome shotgun (WGS) entry which is preliminary data.</text>
</comment>
<gene>
    <name evidence="2" type="ORF">E3N88_29464</name>
</gene>
<proteinExistence type="predicted"/>
<sequence length="200" mass="21700">MTAIGQVPVKDAENPNFHPNDDDGFRLVSGDPQPPHLPTRQRLGLSHPFPGRSSSDEQETTTEGGGGGAWMTVVCDGNDKGHKPNCFGSFCGLRFRVQELVIRTLCIFIDVNQLRSKKAVKDAENPNFHPNDDGGFRLVSGHPQPPHLPSRQRLGLSHPFPGRSSSDEQETTTDGGGGVWMTVVCDGNDKGHKPNCFGSF</sequence>
<dbReference type="Proteomes" id="UP000326396">
    <property type="component" value="Linkage Group LG5"/>
</dbReference>
<dbReference type="AlphaFoldDB" id="A0A5N6MIV8"/>
<protein>
    <submittedName>
        <fullName evidence="2">Uncharacterized protein</fullName>
    </submittedName>
</protein>
<reference evidence="2 3" key="1">
    <citation type="submission" date="2019-05" db="EMBL/GenBank/DDBJ databases">
        <title>Mikania micrantha, genome provides insights into the molecular mechanism of rapid growth.</title>
        <authorList>
            <person name="Liu B."/>
        </authorList>
    </citation>
    <scope>NUCLEOTIDE SEQUENCE [LARGE SCALE GENOMIC DNA]</scope>
    <source>
        <strain evidence="2">NLD-2019</strain>
        <tissue evidence="2">Leaf</tissue>
    </source>
</reference>
<keyword evidence="3" id="KW-1185">Reference proteome</keyword>
<organism evidence="2 3">
    <name type="scientific">Mikania micrantha</name>
    <name type="common">bitter vine</name>
    <dbReference type="NCBI Taxonomy" id="192012"/>
    <lineage>
        <taxon>Eukaryota</taxon>
        <taxon>Viridiplantae</taxon>
        <taxon>Streptophyta</taxon>
        <taxon>Embryophyta</taxon>
        <taxon>Tracheophyta</taxon>
        <taxon>Spermatophyta</taxon>
        <taxon>Magnoliopsida</taxon>
        <taxon>eudicotyledons</taxon>
        <taxon>Gunneridae</taxon>
        <taxon>Pentapetalae</taxon>
        <taxon>asterids</taxon>
        <taxon>campanulids</taxon>
        <taxon>Asterales</taxon>
        <taxon>Asteraceae</taxon>
        <taxon>Asteroideae</taxon>
        <taxon>Heliantheae alliance</taxon>
        <taxon>Eupatorieae</taxon>
        <taxon>Mikania</taxon>
    </lineage>
</organism>
<dbReference type="EMBL" id="SZYD01000015">
    <property type="protein sequence ID" value="KAD3640241.1"/>
    <property type="molecule type" value="Genomic_DNA"/>
</dbReference>